<dbReference type="AlphaFoldDB" id="A0A0H5PV10"/>
<accession>A0A0H5PV10</accession>
<dbReference type="EMBL" id="LN852707">
    <property type="protein sequence ID" value="CRY93621.1"/>
    <property type="molecule type" value="Genomic_DNA"/>
</dbReference>
<proteinExistence type="predicted"/>
<reference evidence="1" key="2">
    <citation type="submission" date="2015-07" db="EMBL/GenBank/DDBJ databases">
        <title>Plasmids, circular viruses and viroids from rat gut.</title>
        <authorList>
            <person name="Jorgensen T.J."/>
            <person name="Hansen M.A."/>
            <person name="Xu Z."/>
            <person name="Tabak M.A."/>
            <person name="Sorensen S.J."/>
            <person name="Hansen L.H."/>
        </authorList>
    </citation>
    <scope>NUCLEOTIDE SEQUENCE</scope>
    <source>
        <strain evidence="1">RGFK0011</strain>
    </source>
</reference>
<organism evidence="1">
    <name type="scientific">uncultured prokaryote</name>
    <dbReference type="NCBI Taxonomy" id="198431"/>
    <lineage>
        <taxon>unclassified sequences</taxon>
        <taxon>environmental samples</taxon>
    </lineage>
</organism>
<sequence length="110" mass="11060">MAVRTARLAFGQTGSAGVTSTLYTCPAGKTAIVKDLRLSQSGASSVSTILATSSGAKFCNLLIDTIPVNGTRVFQGFIVLEPGDSIVINASTAGGVIYHVSGSELAGVAP</sequence>
<reference evidence="1" key="1">
    <citation type="submission" date="2015-06" db="EMBL/GenBank/DDBJ databases">
        <authorList>
            <person name="Joergensen T."/>
        </authorList>
    </citation>
    <scope>NUCLEOTIDE SEQUENCE</scope>
    <source>
        <strain evidence="1">RGFK0011</strain>
    </source>
</reference>
<name>A0A0H5PV10_9ZZZZ</name>
<protein>
    <submittedName>
        <fullName evidence="1">Uncharacterized protein</fullName>
    </submittedName>
</protein>
<evidence type="ECO:0000313" key="1">
    <source>
        <dbReference type="EMBL" id="CRY93621.1"/>
    </source>
</evidence>